<gene>
    <name evidence="1" type="ORF">TCAL_17276</name>
</gene>
<dbReference type="EMBL" id="VCGU01000009">
    <property type="protein sequence ID" value="TRY70648.1"/>
    <property type="molecule type" value="Genomic_DNA"/>
</dbReference>
<dbReference type="AlphaFoldDB" id="A0A553NYZ2"/>
<dbReference type="InterPro" id="IPR027417">
    <property type="entry name" value="P-loop_NTPase"/>
</dbReference>
<dbReference type="Gene3D" id="3.40.50.300">
    <property type="entry name" value="P-loop containing nucleotide triphosphate hydrolases"/>
    <property type="match status" value="1"/>
</dbReference>
<protein>
    <submittedName>
        <fullName evidence="1">Uncharacterized protein</fullName>
    </submittedName>
</protein>
<dbReference type="Proteomes" id="UP000318571">
    <property type="component" value="Chromosome 9"/>
</dbReference>
<dbReference type="STRING" id="6832.A0A553NYZ2"/>
<evidence type="ECO:0000313" key="2">
    <source>
        <dbReference type="Proteomes" id="UP000318571"/>
    </source>
</evidence>
<organism evidence="1 2">
    <name type="scientific">Tigriopus californicus</name>
    <name type="common">Marine copepod</name>
    <dbReference type="NCBI Taxonomy" id="6832"/>
    <lineage>
        <taxon>Eukaryota</taxon>
        <taxon>Metazoa</taxon>
        <taxon>Ecdysozoa</taxon>
        <taxon>Arthropoda</taxon>
        <taxon>Crustacea</taxon>
        <taxon>Multicrustacea</taxon>
        <taxon>Hexanauplia</taxon>
        <taxon>Copepoda</taxon>
        <taxon>Harpacticoida</taxon>
        <taxon>Harpacticidae</taxon>
        <taxon>Tigriopus</taxon>
    </lineage>
</organism>
<dbReference type="SUPFAM" id="SSF52540">
    <property type="entry name" value="P-loop containing nucleoside triphosphate hydrolases"/>
    <property type="match status" value="1"/>
</dbReference>
<reference evidence="1 2" key="1">
    <citation type="journal article" date="2018" name="Nat. Ecol. Evol.">
        <title>Genomic signatures of mitonuclear coevolution across populations of Tigriopus californicus.</title>
        <authorList>
            <person name="Barreto F.S."/>
            <person name="Watson E.T."/>
            <person name="Lima T.G."/>
            <person name="Willett C.S."/>
            <person name="Edmands S."/>
            <person name="Li W."/>
            <person name="Burton R.S."/>
        </authorList>
    </citation>
    <scope>NUCLEOTIDE SEQUENCE [LARGE SCALE GENOMIC DNA]</scope>
    <source>
        <strain evidence="1 2">San Diego</strain>
    </source>
</reference>
<name>A0A553NYZ2_TIGCA</name>
<evidence type="ECO:0000313" key="1">
    <source>
        <dbReference type="EMBL" id="TRY70648.1"/>
    </source>
</evidence>
<proteinExistence type="predicted"/>
<keyword evidence="2" id="KW-1185">Reference proteome</keyword>
<sequence length="299" mass="33049">MFREKQPDDSNDFEIVLSAHQLRIIVPALVHGLQPGLPMPNDFVATVDRRSICLLIPNISTDQSIARFVQGVFRVICLVFDLTNDKSLENVSDWLEDALVSNQSCNITFPPLIFLVGTKKDLLPPFTLLSKIQCAKWKADEIKAELWILSNKVNYVEGMNAVDFFCRLAALTFESQMLKLMVSDVEPIGSIGTISSVGKEHYLQRHEAVALVEARGYPGPTKGGRTRSRCTEENVDKFGLVAATNLDYIFNQARQGANHVQDHNQEAHEGHALEVGTTPAVPGGGNAILGELWPMGPLR</sequence>
<comment type="caution">
    <text evidence="1">The sequence shown here is derived from an EMBL/GenBank/DDBJ whole genome shotgun (WGS) entry which is preliminary data.</text>
</comment>
<accession>A0A553NYZ2</accession>